<organism evidence="1 2">
    <name type="scientific">Actinokineospora guangxiensis</name>
    <dbReference type="NCBI Taxonomy" id="1490288"/>
    <lineage>
        <taxon>Bacteria</taxon>
        <taxon>Bacillati</taxon>
        <taxon>Actinomycetota</taxon>
        <taxon>Actinomycetes</taxon>
        <taxon>Pseudonocardiales</taxon>
        <taxon>Pseudonocardiaceae</taxon>
        <taxon>Actinokineospora</taxon>
    </lineage>
</organism>
<reference evidence="2" key="1">
    <citation type="journal article" date="2019" name="Int. J. Syst. Evol. Microbiol.">
        <title>The Global Catalogue of Microorganisms (GCM) 10K type strain sequencing project: providing services to taxonomists for standard genome sequencing and annotation.</title>
        <authorList>
            <consortium name="The Broad Institute Genomics Platform"/>
            <consortium name="The Broad Institute Genome Sequencing Center for Infectious Disease"/>
            <person name="Wu L."/>
            <person name="Ma J."/>
        </authorList>
    </citation>
    <scope>NUCLEOTIDE SEQUENCE [LARGE SCALE GENOMIC DNA]</scope>
    <source>
        <strain evidence="2">CCUG 59778</strain>
    </source>
</reference>
<name>A0ABW0EKC9_9PSEU</name>
<protein>
    <submittedName>
        <fullName evidence="1">Uncharacterized protein</fullName>
    </submittedName>
</protein>
<dbReference type="EMBL" id="JBHSKF010000003">
    <property type="protein sequence ID" value="MFC5286773.1"/>
    <property type="molecule type" value="Genomic_DNA"/>
</dbReference>
<dbReference type="Proteomes" id="UP001596157">
    <property type="component" value="Unassembled WGS sequence"/>
</dbReference>
<accession>A0ABW0EKC9</accession>
<evidence type="ECO:0000313" key="1">
    <source>
        <dbReference type="EMBL" id="MFC5286773.1"/>
    </source>
</evidence>
<keyword evidence="2" id="KW-1185">Reference proteome</keyword>
<gene>
    <name evidence="1" type="ORF">ACFPM7_06895</name>
</gene>
<dbReference type="RefSeq" id="WP_378245076.1">
    <property type="nucleotide sequence ID" value="NZ_JBHSKF010000003.1"/>
</dbReference>
<comment type="caution">
    <text evidence="1">The sequence shown here is derived from an EMBL/GenBank/DDBJ whole genome shotgun (WGS) entry which is preliminary data.</text>
</comment>
<evidence type="ECO:0000313" key="2">
    <source>
        <dbReference type="Proteomes" id="UP001596157"/>
    </source>
</evidence>
<sequence length="224" mass="23741">MTGRARSVLARFRRSNFCSNLAAVEQLSFYSAEASSPRVADLAGLLCGPGRVRVFAGTSARITVPVREHWRANALVTAFGIRGVTVGRSVCEYTGDLELRTAFRKDLLPLALAWGQRKQVPAGFTPDGSTLRLWALAAGRWVEGGYGLALDRAAPHTGDALIGALARCGLPATAYAGGLRVRGRRRLARLAELVGRPPVLSGGDGADAGGDAQWPTVTEMRVVS</sequence>
<proteinExistence type="predicted"/>